<sequence>MLRDSPSLKNWLKQSSLTEKAEGHRLVIHVLHSRISGPANTTILPVSARRKSRDKE</sequence>
<keyword evidence="3" id="KW-1185">Reference proteome</keyword>
<dbReference type="EnsemblPlants" id="Pp3c21_15670V3.1">
    <property type="protein sequence ID" value="PAC:32915844.CDS.1"/>
    <property type="gene ID" value="Pp3c21_15670"/>
</dbReference>
<reference evidence="1 3" key="1">
    <citation type="journal article" date="2008" name="Science">
        <title>The Physcomitrella genome reveals evolutionary insights into the conquest of land by plants.</title>
        <authorList>
            <person name="Rensing S."/>
            <person name="Lang D."/>
            <person name="Zimmer A."/>
            <person name="Terry A."/>
            <person name="Salamov A."/>
            <person name="Shapiro H."/>
            <person name="Nishiyama T."/>
            <person name="Perroud P.-F."/>
            <person name="Lindquist E."/>
            <person name="Kamisugi Y."/>
            <person name="Tanahashi T."/>
            <person name="Sakakibara K."/>
            <person name="Fujita T."/>
            <person name="Oishi K."/>
            <person name="Shin-I T."/>
            <person name="Kuroki Y."/>
            <person name="Toyoda A."/>
            <person name="Suzuki Y."/>
            <person name="Hashimoto A."/>
            <person name="Yamaguchi K."/>
            <person name="Sugano A."/>
            <person name="Kohara Y."/>
            <person name="Fujiyama A."/>
            <person name="Anterola A."/>
            <person name="Aoki S."/>
            <person name="Ashton N."/>
            <person name="Barbazuk W.B."/>
            <person name="Barker E."/>
            <person name="Bennetzen J."/>
            <person name="Bezanilla M."/>
            <person name="Blankenship R."/>
            <person name="Cho S.H."/>
            <person name="Dutcher S."/>
            <person name="Estelle M."/>
            <person name="Fawcett J.A."/>
            <person name="Gundlach H."/>
            <person name="Hanada K."/>
            <person name="Heyl A."/>
            <person name="Hicks K.A."/>
            <person name="Hugh J."/>
            <person name="Lohr M."/>
            <person name="Mayer K."/>
            <person name="Melkozernov A."/>
            <person name="Murata T."/>
            <person name="Nelson D."/>
            <person name="Pils B."/>
            <person name="Prigge M."/>
            <person name="Reiss B."/>
            <person name="Renner T."/>
            <person name="Rombauts S."/>
            <person name="Rushton P."/>
            <person name="Sanderfoot A."/>
            <person name="Schween G."/>
            <person name="Shiu S.-H."/>
            <person name="Stueber K."/>
            <person name="Theodoulou F.L."/>
            <person name="Tu H."/>
            <person name="Van de Peer Y."/>
            <person name="Verrier P.J."/>
            <person name="Waters E."/>
            <person name="Wood A."/>
            <person name="Yang L."/>
            <person name="Cove D."/>
            <person name="Cuming A."/>
            <person name="Hasebe M."/>
            <person name="Lucas S."/>
            <person name="Mishler D.B."/>
            <person name="Reski R."/>
            <person name="Grigoriev I."/>
            <person name="Quatrano R.S."/>
            <person name="Boore J.L."/>
        </authorList>
    </citation>
    <scope>NUCLEOTIDE SEQUENCE [LARGE SCALE GENOMIC DNA]</scope>
    <source>
        <strain evidence="2 3">cv. Gransden 2004</strain>
    </source>
</reference>
<name>A0A2K1IS75_PHYPA</name>
<evidence type="ECO:0000313" key="3">
    <source>
        <dbReference type="Proteomes" id="UP000006727"/>
    </source>
</evidence>
<protein>
    <submittedName>
        <fullName evidence="1 2">Uncharacterized protein</fullName>
    </submittedName>
</protein>
<organism evidence="1">
    <name type="scientific">Physcomitrium patens</name>
    <name type="common">Spreading-leaved earth moss</name>
    <name type="synonym">Physcomitrella patens</name>
    <dbReference type="NCBI Taxonomy" id="3218"/>
    <lineage>
        <taxon>Eukaryota</taxon>
        <taxon>Viridiplantae</taxon>
        <taxon>Streptophyta</taxon>
        <taxon>Embryophyta</taxon>
        <taxon>Bryophyta</taxon>
        <taxon>Bryophytina</taxon>
        <taxon>Bryopsida</taxon>
        <taxon>Funariidae</taxon>
        <taxon>Funariales</taxon>
        <taxon>Funariaceae</taxon>
        <taxon>Physcomitrium</taxon>
    </lineage>
</organism>
<accession>A0A2K1IS75</accession>
<gene>
    <name evidence="1" type="ORF">PHYPA_026233</name>
</gene>
<dbReference type="EMBL" id="ABEU02000021">
    <property type="protein sequence ID" value="PNR32108.1"/>
    <property type="molecule type" value="Genomic_DNA"/>
</dbReference>
<reference evidence="2" key="3">
    <citation type="submission" date="2020-12" db="UniProtKB">
        <authorList>
            <consortium name="EnsemblPlants"/>
        </authorList>
    </citation>
    <scope>IDENTIFICATION</scope>
</reference>
<dbReference type="Gramene" id="Pp3c21_15670V3.1">
    <property type="protein sequence ID" value="PAC:32915844.CDS.1"/>
    <property type="gene ID" value="Pp3c21_15670"/>
</dbReference>
<reference evidence="1 3" key="2">
    <citation type="journal article" date="2018" name="Plant J.">
        <title>The Physcomitrella patens chromosome-scale assembly reveals moss genome structure and evolution.</title>
        <authorList>
            <person name="Lang D."/>
            <person name="Ullrich K.K."/>
            <person name="Murat F."/>
            <person name="Fuchs J."/>
            <person name="Jenkins J."/>
            <person name="Haas F.B."/>
            <person name="Piednoel M."/>
            <person name="Gundlach H."/>
            <person name="Van Bel M."/>
            <person name="Meyberg R."/>
            <person name="Vives C."/>
            <person name="Morata J."/>
            <person name="Symeonidi A."/>
            <person name="Hiss M."/>
            <person name="Muchero W."/>
            <person name="Kamisugi Y."/>
            <person name="Saleh O."/>
            <person name="Blanc G."/>
            <person name="Decker E.L."/>
            <person name="van Gessel N."/>
            <person name="Grimwood J."/>
            <person name="Hayes R.D."/>
            <person name="Graham S.W."/>
            <person name="Gunter L.E."/>
            <person name="McDaniel S.F."/>
            <person name="Hoernstein S.N.W."/>
            <person name="Larsson A."/>
            <person name="Li F.W."/>
            <person name="Perroud P.F."/>
            <person name="Phillips J."/>
            <person name="Ranjan P."/>
            <person name="Rokshar D.S."/>
            <person name="Rothfels C.J."/>
            <person name="Schneider L."/>
            <person name="Shu S."/>
            <person name="Stevenson D.W."/>
            <person name="Thummler F."/>
            <person name="Tillich M."/>
            <person name="Villarreal Aguilar J.C."/>
            <person name="Widiez T."/>
            <person name="Wong G.K."/>
            <person name="Wymore A."/>
            <person name="Zhang Y."/>
            <person name="Zimmer A.D."/>
            <person name="Quatrano R.S."/>
            <person name="Mayer K.F.X."/>
            <person name="Goodstein D."/>
            <person name="Casacuberta J.M."/>
            <person name="Vandepoele K."/>
            <person name="Reski R."/>
            <person name="Cuming A.C."/>
            <person name="Tuskan G.A."/>
            <person name="Maumus F."/>
            <person name="Salse J."/>
            <person name="Schmutz J."/>
            <person name="Rensing S.A."/>
        </authorList>
    </citation>
    <scope>NUCLEOTIDE SEQUENCE [LARGE SCALE GENOMIC DNA]</scope>
    <source>
        <strain evidence="2 3">cv. Gransden 2004</strain>
    </source>
</reference>
<dbReference type="Proteomes" id="UP000006727">
    <property type="component" value="Chromosome 21"/>
</dbReference>
<dbReference type="EnsemblPlants" id="Pp3c21_15670V3.2">
    <property type="protein sequence ID" value="PAC:32915845.CDS.1"/>
    <property type="gene ID" value="Pp3c21_15670"/>
</dbReference>
<dbReference type="Gramene" id="Pp3c21_15670V3.2">
    <property type="protein sequence ID" value="PAC:32915845.CDS.1"/>
    <property type="gene ID" value="Pp3c21_15670"/>
</dbReference>
<evidence type="ECO:0000313" key="1">
    <source>
        <dbReference type="EMBL" id="PNR32108.1"/>
    </source>
</evidence>
<proteinExistence type="predicted"/>
<evidence type="ECO:0000313" key="2">
    <source>
        <dbReference type="EnsemblPlants" id="PAC:32915844.CDS.1"/>
    </source>
</evidence>
<dbReference type="AlphaFoldDB" id="A0A2K1IS75"/>